<feature type="domain" description="HTH araC/xylS-type" evidence="4">
    <location>
        <begin position="158"/>
        <end position="258"/>
    </location>
</feature>
<evidence type="ECO:0000256" key="1">
    <source>
        <dbReference type="ARBA" id="ARBA00023015"/>
    </source>
</evidence>
<evidence type="ECO:0000256" key="3">
    <source>
        <dbReference type="ARBA" id="ARBA00023163"/>
    </source>
</evidence>
<dbReference type="PROSITE" id="PS01124">
    <property type="entry name" value="HTH_ARAC_FAMILY_2"/>
    <property type="match status" value="1"/>
</dbReference>
<dbReference type="PANTHER" id="PTHR46796">
    <property type="entry name" value="HTH-TYPE TRANSCRIPTIONAL ACTIVATOR RHAS-RELATED"/>
    <property type="match status" value="1"/>
</dbReference>
<dbReference type="PANTHER" id="PTHR46796:SF15">
    <property type="entry name" value="BLL1074 PROTEIN"/>
    <property type="match status" value="1"/>
</dbReference>
<organism evidence="5 6">
    <name type="scientific">Mycolicibacterium wolinskyi</name>
    <dbReference type="NCBI Taxonomy" id="59750"/>
    <lineage>
        <taxon>Bacteria</taxon>
        <taxon>Bacillati</taxon>
        <taxon>Actinomycetota</taxon>
        <taxon>Actinomycetes</taxon>
        <taxon>Mycobacteriales</taxon>
        <taxon>Mycobacteriaceae</taxon>
        <taxon>Mycolicibacterium</taxon>
    </lineage>
</organism>
<dbReference type="AlphaFoldDB" id="A0A1X2F2M5"/>
<dbReference type="Gene3D" id="1.10.10.60">
    <property type="entry name" value="Homeodomain-like"/>
    <property type="match status" value="1"/>
</dbReference>
<dbReference type="Pfam" id="PF12833">
    <property type="entry name" value="HTH_18"/>
    <property type="match status" value="1"/>
</dbReference>
<evidence type="ECO:0000313" key="5">
    <source>
        <dbReference type="EMBL" id="ORX12655.1"/>
    </source>
</evidence>
<dbReference type="InterPro" id="IPR009057">
    <property type="entry name" value="Homeodomain-like_sf"/>
</dbReference>
<gene>
    <name evidence="5" type="ORF">AWC31_32430</name>
</gene>
<keyword evidence="3" id="KW-0804">Transcription</keyword>
<dbReference type="GO" id="GO:0043565">
    <property type="term" value="F:sequence-specific DNA binding"/>
    <property type="evidence" value="ECO:0007669"/>
    <property type="project" value="InterPro"/>
</dbReference>
<dbReference type="SUPFAM" id="SSF46689">
    <property type="entry name" value="Homeodomain-like"/>
    <property type="match status" value="1"/>
</dbReference>
<proteinExistence type="predicted"/>
<dbReference type="InterPro" id="IPR046532">
    <property type="entry name" value="DUF6597"/>
</dbReference>
<protein>
    <submittedName>
        <fullName evidence="5">AraC family transcriptional regulator</fullName>
    </submittedName>
</protein>
<dbReference type="EMBL" id="LQQA01000029">
    <property type="protein sequence ID" value="ORX12655.1"/>
    <property type="molecule type" value="Genomic_DNA"/>
</dbReference>
<name>A0A1X2F2M5_9MYCO</name>
<keyword evidence="1" id="KW-0805">Transcription regulation</keyword>
<comment type="caution">
    <text evidence="5">The sequence shown here is derived from an EMBL/GenBank/DDBJ whole genome shotgun (WGS) entry which is preliminary data.</text>
</comment>
<evidence type="ECO:0000313" key="6">
    <source>
        <dbReference type="Proteomes" id="UP000193964"/>
    </source>
</evidence>
<evidence type="ECO:0000256" key="2">
    <source>
        <dbReference type="ARBA" id="ARBA00023125"/>
    </source>
</evidence>
<dbReference type="Pfam" id="PF20240">
    <property type="entry name" value="DUF6597"/>
    <property type="match status" value="1"/>
</dbReference>
<dbReference type="Proteomes" id="UP000193964">
    <property type="component" value="Unassembled WGS sequence"/>
</dbReference>
<evidence type="ECO:0000259" key="4">
    <source>
        <dbReference type="PROSITE" id="PS01124"/>
    </source>
</evidence>
<accession>A0A1X2F2M5</accession>
<dbReference type="InterPro" id="IPR050204">
    <property type="entry name" value="AraC_XylS_family_regulators"/>
</dbReference>
<dbReference type="GO" id="GO:0003700">
    <property type="term" value="F:DNA-binding transcription factor activity"/>
    <property type="evidence" value="ECO:0007669"/>
    <property type="project" value="InterPro"/>
</dbReference>
<dbReference type="SMART" id="SM00342">
    <property type="entry name" value="HTH_ARAC"/>
    <property type="match status" value="1"/>
</dbReference>
<dbReference type="OrthoDB" id="2559672at2"/>
<sequence length="270" mass="29865">MTGPALHWPCRALVPYIDFFGYWQRDDDGEAHRSRALPRGAATVIIDVSPRQRVDFYAADGATRLDVGTAFVAGAGSISYVTQIDSAQTVLTVHFHPGGAVPFLDGPLGDLENACVGLAEIWGRDGVALHARLIEATSIRHRITLLEEFLLARMRLRHPALTTVLQAVERNPSMRVADAGAQIGLSPKRLIALFRSEVGVTPKTYLRVRRFQAAMRRLDTGAEGGATIAADLGYFDQAHFVREFRSFTAMTPTEYVRRRMWLPSHVGINR</sequence>
<dbReference type="RefSeq" id="WP_085146326.1">
    <property type="nucleotide sequence ID" value="NZ_JACKUA010000030.1"/>
</dbReference>
<keyword evidence="2" id="KW-0238">DNA-binding</keyword>
<dbReference type="InterPro" id="IPR018060">
    <property type="entry name" value="HTH_AraC"/>
</dbReference>
<reference evidence="5 6" key="1">
    <citation type="submission" date="2016-01" db="EMBL/GenBank/DDBJ databases">
        <title>The new phylogeny of the genus Mycobacterium.</title>
        <authorList>
            <person name="Tarcisio F."/>
            <person name="Conor M."/>
            <person name="Antonella G."/>
            <person name="Elisabetta G."/>
            <person name="Giulia F.S."/>
            <person name="Sara T."/>
            <person name="Anna F."/>
            <person name="Clotilde B."/>
            <person name="Roberto B."/>
            <person name="Veronica D.S."/>
            <person name="Fabio R."/>
            <person name="Monica P."/>
            <person name="Olivier J."/>
            <person name="Enrico T."/>
            <person name="Nicola S."/>
        </authorList>
    </citation>
    <scope>NUCLEOTIDE SEQUENCE [LARGE SCALE GENOMIC DNA]</scope>
    <source>
        <strain evidence="5 6">ATCC 700010</strain>
    </source>
</reference>